<accession>A0A932HYZ1</accession>
<organism evidence="1 2">
    <name type="scientific">Tectimicrobiota bacterium</name>
    <dbReference type="NCBI Taxonomy" id="2528274"/>
    <lineage>
        <taxon>Bacteria</taxon>
        <taxon>Pseudomonadati</taxon>
        <taxon>Nitrospinota/Tectimicrobiota group</taxon>
        <taxon>Candidatus Tectimicrobiota</taxon>
    </lineage>
</organism>
<evidence type="ECO:0000313" key="2">
    <source>
        <dbReference type="Proteomes" id="UP000782312"/>
    </source>
</evidence>
<comment type="caution">
    <text evidence="1">The sequence shown here is derived from an EMBL/GenBank/DDBJ whole genome shotgun (WGS) entry which is preliminary data.</text>
</comment>
<protein>
    <submittedName>
        <fullName evidence="1">Uncharacterized protein</fullName>
    </submittedName>
</protein>
<sequence length="82" mass="9038">MSGSFQLGGDMSGFLLSGTQKREMAWRCPNCQRIFRHHVFTYATPAAGPVCDTCCMELVWAEMKVPELGAETAPARWGAPFP</sequence>
<proteinExistence type="predicted"/>
<gene>
    <name evidence="1" type="ORF">HYZ11_03940</name>
</gene>
<dbReference type="Proteomes" id="UP000782312">
    <property type="component" value="Unassembled WGS sequence"/>
</dbReference>
<reference evidence="1" key="1">
    <citation type="submission" date="2020-07" db="EMBL/GenBank/DDBJ databases">
        <title>Huge and variable diversity of episymbiotic CPR bacteria and DPANN archaea in groundwater ecosystems.</title>
        <authorList>
            <person name="He C.Y."/>
            <person name="Keren R."/>
            <person name="Whittaker M."/>
            <person name="Farag I.F."/>
            <person name="Doudna J."/>
            <person name="Cate J.H.D."/>
            <person name="Banfield J.F."/>
        </authorList>
    </citation>
    <scope>NUCLEOTIDE SEQUENCE</scope>
    <source>
        <strain evidence="1">NC_groundwater_763_Ag_S-0.2um_68_21</strain>
    </source>
</reference>
<evidence type="ECO:0000313" key="1">
    <source>
        <dbReference type="EMBL" id="MBI3126737.1"/>
    </source>
</evidence>
<name>A0A932HYZ1_UNCTE</name>
<dbReference type="AlphaFoldDB" id="A0A932HYZ1"/>
<dbReference type="EMBL" id="JACPUR010000010">
    <property type="protein sequence ID" value="MBI3126737.1"/>
    <property type="molecule type" value="Genomic_DNA"/>
</dbReference>